<dbReference type="GO" id="GO:0004523">
    <property type="term" value="F:RNA-DNA hybrid ribonuclease activity"/>
    <property type="evidence" value="ECO:0007669"/>
    <property type="project" value="UniProtKB-EC"/>
</dbReference>
<accession>A0A6C0JYN1</accession>
<protein>
    <recommendedName>
        <fullName evidence="7">Ribonuclease HII</fullName>
        <ecNumber evidence="6">3.1.26.4</ecNumber>
    </recommendedName>
</protein>
<dbReference type="InterPro" id="IPR012337">
    <property type="entry name" value="RNaseH-like_sf"/>
</dbReference>
<evidence type="ECO:0000256" key="5">
    <source>
        <dbReference type="ARBA" id="ARBA00007383"/>
    </source>
</evidence>
<dbReference type="Pfam" id="PF01351">
    <property type="entry name" value="RNase_HII"/>
    <property type="match status" value="1"/>
</dbReference>
<evidence type="ECO:0000259" key="14">
    <source>
        <dbReference type="PROSITE" id="PS51975"/>
    </source>
</evidence>
<dbReference type="Gene3D" id="3.30.420.10">
    <property type="entry name" value="Ribonuclease H-like superfamily/Ribonuclease H"/>
    <property type="match status" value="1"/>
</dbReference>
<dbReference type="InterPro" id="IPR024567">
    <property type="entry name" value="RNase_HII/HIII_dom"/>
</dbReference>
<keyword evidence="12" id="KW-0378">Hydrolase</keyword>
<evidence type="ECO:0000256" key="2">
    <source>
        <dbReference type="ARBA" id="ARBA00001936"/>
    </source>
</evidence>
<organism evidence="15">
    <name type="scientific">viral metagenome</name>
    <dbReference type="NCBI Taxonomy" id="1070528"/>
    <lineage>
        <taxon>unclassified sequences</taxon>
        <taxon>metagenomes</taxon>
        <taxon>organismal metagenomes</taxon>
    </lineage>
</organism>
<evidence type="ECO:0000256" key="12">
    <source>
        <dbReference type="ARBA" id="ARBA00022801"/>
    </source>
</evidence>
<sequence length="256" mass="29337">MSQDEESSELSEKNVRKPRVKAEPLLKFYLVNPYIYEIGVDEVGRGPLFGRVYAAAVILPKDDSFDHSKMKDSKKFHSKQKIQEVAEYIKENAIAWSVSYEDEKTIDEINILQATQKSMHKCIKEVVKETSRQPDLIQLLIDGNYFNSYTEYNGSKKKFETLNHVCIEGGDNKYSCIAAASILAKVARDAYIEELCSDHPELSQQYNIDRNKGYGAKKHLDGIKEHGITKWHRKTFGICKVSKMSTPFENELKIET</sequence>
<dbReference type="EMBL" id="MN740773">
    <property type="protein sequence ID" value="QHU10892.1"/>
    <property type="molecule type" value="Genomic_DNA"/>
</dbReference>
<dbReference type="InterPro" id="IPR001352">
    <property type="entry name" value="RNase_HII/HIII"/>
</dbReference>
<dbReference type="PANTHER" id="PTHR10954:SF18">
    <property type="entry name" value="RIBONUCLEASE HII"/>
    <property type="match status" value="1"/>
</dbReference>
<comment type="catalytic activity">
    <reaction evidence="1">
        <text>Endonucleolytic cleavage to 5'-phosphomonoester.</text>
        <dbReference type="EC" id="3.1.26.4"/>
    </reaction>
</comment>
<evidence type="ECO:0000256" key="8">
    <source>
        <dbReference type="ARBA" id="ARBA00022490"/>
    </source>
</evidence>
<dbReference type="PROSITE" id="PS51975">
    <property type="entry name" value="RNASE_H_2"/>
    <property type="match status" value="1"/>
</dbReference>
<dbReference type="CDD" id="cd07182">
    <property type="entry name" value="RNase_HII_bacteria_HII_like"/>
    <property type="match status" value="1"/>
</dbReference>
<comment type="subcellular location">
    <subcellularLocation>
        <location evidence="4">Cytoplasm</location>
    </subcellularLocation>
</comment>
<proteinExistence type="inferred from homology"/>
<keyword evidence="9" id="KW-0540">Nuclease</keyword>
<dbReference type="InterPro" id="IPR022898">
    <property type="entry name" value="RNase_HII"/>
</dbReference>
<dbReference type="GO" id="GO:0003723">
    <property type="term" value="F:RNA binding"/>
    <property type="evidence" value="ECO:0007669"/>
    <property type="project" value="InterPro"/>
</dbReference>
<dbReference type="GO" id="GO:0006298">
    <property type="term" value="P:mismatch repair"/>
    <property type="evidence" value="ECO:0007669"/>
    <property type="project" value="TreeGrafter"/>
</dbReference>
<dbReference type="AlphaFoldDB" id="A0A6C0JYN1"/>
<comment type="cofactor">
    <cofactor evidence="3">
        <name>Mg(2+)</name>
        <dbReference type="ChEBI" id="CHEBI:18420"/>
    </cofactor>
</comment>
<keyword evidence="11" id="KW-0255">Endonuclease</keyword>
<dbReference type="GO" id="GO:0046872">
    <property type="term" value="F:metal ion binding"/>
    <property type="evidence" value="ECO:0007669"/>
    <property type="project" value="UniProtKB-KW"/>
</dbReference>
<dbReference type="GO" id="GO:0005737">
    <property type="term" value="C:cytoplasm"/>
    <property type="evidence" value="ECO:0007669"/>
    <property type="project" value="UniProtKB-SubCell"/>
</dbReference>
<evidence type="ECO:0000256" key="9">
    <source>
        <dbReference type="ARBA" id="ARBA00022722"/>
    </source>
</evidence>
<name>A0A6C0JYN1_9ZZZZ</name>
<evidence type="ECO:0000256" key="6">
    <source>
        <dbReference type="ARBA" id="ARBA00012180"/>
    </source>
</evidence>
<evidence type="ECO:0000256" key="4">
    <source>
        <dbReference type="ARBA" id="ARBA00004496"/>
    </source>
</evidence>
<dbReference type="GO" id="GO:0032299">
    <property type="term" value="C:ribonuclease H2 complex"/>
    <property type="evidence" value="ECO:0007669"/>
    <property type="project" value="TreeGrafter"/>
</dbReference>
<evidence type="ECO:0000256" key="11">
    <source>
        <dbReference type="ARBA" id="ARBA00022759"/>
    </source>
</evidence>
<feature type="domain" description="RNase H type-2" evidence="14">
    <location>
        <begin position="35"/>
        <end position="248"/>
    </location>
</feature>
<evidence type="ECO:0000313" key="15">
    <source>
        <dbReference type="EMBL" id="QHU10892.1"/>
    </source>
</evidence>
<evidence type="ECO:0000256" key="13">
    <source>
        <dbReference type="ARBA" id="ARBA00023211"/>
    </source>
</evidence>
<dbReference type="InterPro" id="IPR036397">
    <property type="entry name" value="RNaseH_sf"/>
</dbReference>
<dbReference type="NCBIfam" id="NF000595">
    <property type="entry name" value="PRK00015.1-3"/>
    <property type="match status" value="1"/>
</dbReference>
<dbReference type="SUPFAM" id="SSF53098">
    <property type="entry name" value="Ribonuclease H-like"/>
    <property type="match status" value="1"/>
</dbReference>
<keyword evidence="13" id="KW-0464">Manganese</keyword>
<dbReference type="EC" id="3.1.26.4" evidence="6"/>
<comment type="cofactor">
    <cofactor evidence="2">
        <name>Mn(2+)</name>
        <dbReference type="ChEBI" id="CHEBI:29035"/>
    </cofactor>
</comment>
<keyword evidence="10" id="KW-0479">Metal-binding</keyword>
<keyword evidence="8" id="KW-0963">Cytoplasm</keyword>
<evidence type="ECO:0000256" key="10">
    <source>
        <dbReference type="ARBA" id="ARBA00022723"/>
    </source>
</evidence>
<dbReference type="PANTHER" id="PTHR10954">
    <property type="entry name" value="RIBONUCLEASE H2 SUBUNIT A"/>
    <property type="match status" value="1"/>
</dbReference>
<comment type="similarity">
    <text evidence="5">Belongs to the RNase HII family.</text>
</comment>
<reference evidence="15" key="1">
    <citation type="journal article" date="2020" name="Nature">
        <title>Giant virus diversity and host interactions through global metagenomics.</title>
        <authorList>
            <person name="Schulz F."/>
            <person name="Roux S."/>
            <person name="Paez-Espino D."/>
            <person name="Jungbluth S."/>
            <person name="Walsh D.A."/>
            <person name="Denef V.J."/>
            <person name="McMahon K.D."/>
            <person name="Konstantinidis K.T."/>
            <person name="Eloe-Fadrosh E.A."/>
            <person name="Kyrpides N.C."/>
            <person name="Woyke T."/>
        </authorList>
    </citation>
    <scope>NUCLEOTIDE SEQUENCE</scope>
    <source>
        <strain evidence="15">GVMAG-S-1101165-83</strain>
    </source>
</reference>
<dbReference type="GO" id="GO:0043137">
    <property type="term" value="P:DNA replication, removal of RNA primer"/>
    <property type="evidence" value="ECO:0007669"/>
    <property type="project" value="TreeGrafter"/>
</dbReference>
<evidence type="ECO:0000256" key="3">
    <source>
        <dbReference type="ARBA" id="ARBA00001946"/>
    </source>
</evidence>
<evidence type="ECO:0000256" key="7">
    <source>
        <dbReference type="ARBA" id="ARBA00019179"/>
    </source>
</evidence>
<evidence type="ECO:0000256" key="1">
    <source>
        <dbReference type="ARBA" id="ARBA00000077"/>
    </source>
</evidence>